<dbReference type="Proteomes" id="UP001163223">
    <property type="component" value="Chromosome"/>
</dbReference>
<protein>
    <submittedName>
        <fullName evidence="1">Phage tail sheath subtilisin-like domain-containing protein</fullName>
    </submittedName>
</protein>
<gene>
    <name evidence="1" type="ORF">OXU80_18515</name>
</gene>
<accession>A0ACD4NIZ9</accession>
<name>A0ACD4NIZ9_9HYPH</name>
<evidence type="ECO:0000313" key="2">
    <source>
        <dbReference type="Proteomes" id="UP001163223"/>
    </source>
</evidence>
<keyword evidence="2" id="KW-1185">Reference proteome</keyword>
<proteinExistence type="predicted"/>
<dbReference type="EMBL" id="CP113520">
    <property type="protein sequence ID" value="WAJ26844.1"/>
    <property type="molecule type" value="Genomic_DNA"/>
</dbReference>
<reference evidence="1" key="1">
    <citation type="submission" date="2022-11" db="EMBL/GenBank/DDBJ databases">
        <title>beta-Carotene-producing bacterium, Jeongeuplla avenae sp. nov., alleviates the salt stress of Arabidopsis seedlings.</title>
        <authorList>
            <person name="Jiang L."/>
            <person name="Lee J."/>
        </authorList>
    </citation>
    <scope>NUCLEOTIDE SEQUENCE</scope>
    <source>
        <strain evidence="1">DY_R2A_6</strain>
    </source>
</reference>
<organism evidence="1 2">
    <name type="scientific">Antarcticirhabdus aurantiaca</name>
    <dbReference type="NCBI Taxonomy" id="2606717"/>
    <lineage>
        <taxon>Bacteria</taxon>
        <taxon>Pseudomonadati</taxon>
        <taxon>Pseudomonadota</taxon>
        <taxon>Alphaproteobacteria</taxon>
        <taxon>Hyphomicrobiales</taxon>
        <taxon>Aurantimonadaceae</taxon>
        <taxon>Antarcticirhabdus</taxon>
    </lineage>
</organism>
<sequence length="475" mass="50031">MALPFHHGARVNQSAEELTLVRLFDTSTVGMICTVPLADASKYQLNTLIHVKKPADAAGLPAHVQDHIDSIYDQVITSILVVLVSEGATPAATMANILGNQTQKTGIHAFMKATAMNGMPKPKLLLAPGLTMSSPTDGVASVAVTTAGLGYDPDRVTVTIARAGGDTTGTGATAHAVLNQDGSINAIVVDNPGFGYTANPTVTIAGNGAGTGAAATAARGSVMSPVIAEGMGVAEKLKAMFYADGPDGTDAQAVAARALVGSKRVAFCDPRVLKTIEGVNVAKPASAIFVGLQAKRDREQGVHWAGSNMVPNGVVGLNRPVSYPEDSNFLNANRINTFINRGDGLRAWGVWTCSTDPLWQFIPVVRTHDAVNEAIEFAFLEFADRPATLANLDFMVMSGRRALADFEAAGMLLPGSEFRLSGENSPTQGVQGVFHFAMKYEVPAPMVDLRIAAYRNVEVAYTLLFNSVTGEVTYR</sequence>
<evidence type="ECO:0000313" key="1">
    <source>
        <dbReference type="EMBL" id="WAJ26844.1"/>
    </source>
</evidence>